<name>A0A5M3Q121_9GAMM</name>
<comment type="caution">
    <text evidence="2">The sequence shown here is derived from an EMBL/GenBank/DDBJ whole genome shotgun (WGS) entry which is preliminary data.</text>
</comment>
<feature type="signal peptide" evidence="1">
    <location>
        <begin position="1"/>
        <end position="24"/>
    </location>
</feature>
<dbReference type="RefSeq" id="WP_136630213.1">
    <property type="nucleotide sequence ID" value="NZ_BGZI01000015.1"/>
</dbReference>
<feature type="chain" id="PRO_5024415603" description="Lipoprotein" evidence="1">
    <location>
        <begin position="25"/>
        <end position="351"/>
    </location>
</feature>
<organism evidence="2 3">
    <name type="scientific">Marinobacter salsuginis</name>
    <dbReference type="NCBI Taxonomy" id="418719"/>
    <lineage>
        <taxon>Bacteria</taxon>
        <taxon>Pseudomonadati</taxon>
        <taxon>Pseudomonadota</taxon>
        <taxon>Gammaproteobacteria</taxon>
        <taxon>Pseudomonadales</taxon>
        <taxon>Marinobacteraceae</taxon>
        <taxon>Marinobacter</taxon>
    </lineage>
</organism>
<reference evidence="2 3" key="1">
    <citation type="journal article" date="2019" name="J. Gen. Appl. Microbiol.">
        <title>Aerobic degradation of cis-dichloroethene by the marine bacterium Marinobacter salsuginis strain 5N-3.</title>
        <authorList>
            <person name="Inoue Y."/>
            <person name="Fukunaga Y."/>
            <person name="Katsumata H."/>
            <person name="Ohji S."/>
            <person name="Hosoyama A."/>
            <person name="Mori K."/>
            <person name="Ando K."/>
        </authorList>
    </citation>
    <scope>NUCLEOTIDE SEQUENCE [LARGE SCALE GENOMIC DNA]</scope>
    <source>
        <strain evidence="2 3">NBRC 109114</strain>
    </source>
</reference>
<keyword evidence="1" id="KW-0732">Signal</keyword>
<protein>
    <recommendedName>
        <fullName evidence="4">Lipoprotein</fullName>
    </recommendedName>
</protein>
<evidence type="ECO:0000313" key="2">
    <source>
        <dbReference type="EMBL" id="GBO88679.1"/>
    </source>
</evidence>
<dbReference type="Proteomes" id="UP000387223">
    <property type="component" value="Unassembled WGS sequence"/>
</dbReference>
<evidence type="ECO:0000313" key="3">
    <source>
        <dbReference type="Proteomes" id="UP000387223"/>
    </source>
</evidence>
<proteinExistence type="predicted"/>
<accession>A0A5M3Q121</accession>
<dbReference type="AlphaFoldDB" id="A0A5M3Q121"/>
<dbReference type="EMBL" id="BGZI01000015">
    <property type="protein sequence ID" value="GBO88679.1"/>
    <property type="molecule type" value="Genomic_DNA"/>
</dbReference>
<evidence type="ECO:0000256" key="1">
    <source>
        <dbReference type="SAM" id="SignalP"/>
    </source>
</evidence>
<evidence type="ECO:0008006" key="4">
    <source>
        <dbReference type="Google" id="ProtNLM"/>
    </source>
</evidence>
<sequence length="351" mass="38898">MSRNLLVSLVFGFSVLAFTPVKQAAAGIPVIDATSVTVALRKLVTDVKSWARDEALKRAGMENDLQIAKNQEATDTNIAANTIIRITDALEETHNKAMDAQVTPSFMACKNVSVSRARDSAERSSREISWQAMADYWNDELRPPGTSRSGYRREKNAQITAEMDALNQELSGTGKEQAFSRADVFLRVGPYSNDLVYSDAEVRSSELFVDLLVGPYSERAELLLGDKTLEELTEKERIQLAQATIRKGAVRAILEKIRADYLPDDQGNSIALAREDFIINSRFANDEWHKKITCTSQTGDPGNCANDSIVLKEIAVMMGQELELGNELVKQRRYSNMLLSLLATADDIEGQ</sequence>
<gene>
    <name evidence="2" type="ORF">MSSD14B_23470</name>
</gene>